<evidence type="ECO:0000313" key="1">
    <source>
        <dbReference type="EMBL" id="KER05411.1"/>
    </source>
</evidence>
<proteinExistence type="predicted"/>
<organism evidence="1 2">
    <name type="scientific">Marine Group I thaumarchaeote SCGC AAA799-E16</name>
    <dbReference type="NCBI Taxonomy" id="1502292"/>
    <lineage>
        <taxon>Archaea</taxon>
        <taxon>Nitrososphaerota</taxon>
        <taxon>Marine Group I</taxon>
    </lineage>
</organism>
<name>A0A081S3A8_9ARCH</name>
<gene>
    <name evidence="1" type="ORF">AAA799E16_01946</name>
</gene>
<protein>
    <submittedName>
        <fullName evidence="1">Uncharacterized protein</fullName>
    </submittedName>
</protein>
<accession>A0A081S3A8</accession>
<sequence length="59" mass="6529">MESCLMNRRISTLFTIAVIAVMGATLFGSTYTQTQISGQSFDMSKMDIDVMDQIRQMGG</sequence>
<reference evidence="1 2" key="1">
    <citation type="submission" date="2014-06" db="EMBL/GenBank/DDBJ databases">
        <authorList>
            <person name="Ngugi D.K."/>
            <person name="Blom J."/>
            <person name="Alam I."/>
            <person name="Rashid M."/>
            <person name="Ba Alawi W."/>
            <person name="Zhang G."/>
            <person name="Hikmawan T."/>
            <person name="Guan Y."/>
            <person name="Antunes A."/>
            <person name="Siam R."/>
            <person name="Eldorry H."/>
            <person name="Bajic V."/>
            <person name="Stingl U."/>
        </authorList>
    </citation>
    <scope>NUCLEOTIDE SEQUENCE [LARGE SCALE GENOMIC DNA]</scope>
    <source>
        <strain evidence="1">SCGC AAA799-E16</strain>
    </source>
</reference>
<keyword evidence="2" id="KW-1185">Reference proteome</keyword>
<comment type="caution">
    <text evidence="1">The sequence shown here is derived from an EMBL/GenBank/DDBJ whole genome shotgun (WGS) entry which is preliminary data.</text>
</comment>
<evidence type="ECO:0000313" key="2">
    <source>
        <dbReference type="Proteomes" id="UP000028027"/>
    </source>
</evidence>
<dbReference type="EMBL" id="JNVL01000078">
    <property type="protein sequence ID" value="KER05411.1"/>
    <property type="molecule type" value="Genomic_DNA"/>
</dbReference>
<dbReference type="Proteomes" id="UP000028027">
    <property type="component" value="Unassembled WGS sequence"/>
</dbReference>
<dbReference type="AlphaFoldDB" id="A0A081S3A8"/>
<feature type="non-terminal residue" evidence="1">
    <location>
        <position position="59"/>
    </location>
</feature>